<dbReference type="Gene3D" id="2.60.110.10">
    <property type="entry name" value="Thaumatin"/>
    <property type="match status" value="1"/>
</dbReference>
<evidence type="ECO:0000256" key="1">
    <source>
        <dbReference type="SAM" id="MobiDB-lite"/>
    </source>
</evidence>
<evidence type="ECO:0000313" key="2">
    <source>
        <dbReference type="EMBL" id="QFZ78465.1"/>
    </source>
</evidence>
<organism evidence="2 3">
    <name type="scientific">Streptomyces fagopyri</name>
    <dbReference type="NCBI Taxonomy" id="2662397"/>
    <lineage>
        <taxon>Bacteria</taxon>
        <taxon>Bacillati</taxon>
        <taxon>Actinomycetota</taxon>
        <taxon>Actinomycetes</taxon>
        <taxon>Kitasatosporales</taxon>
        <taxon>Streptomycetaceae</taxon>
        <taxon>Streptomyces</taxon>
    </lineage>
</organism>
<gene>
    <name evidence="2" type="ORF">GFH48_00195</name>
</gene>
<protein>
    <submittedName>
        <fullName evidence="2">Uncharacterized protein</fullName>
    </submittedName>
</protein>
<dbReference type="InterPro" id="IPR037176">
    <property type="entry name" value="Osmotin/thaumatin-like_sf"/>
</dbReference>
<dbReference type="Proteomes" id="UP000326179">
    <property type="component" value="Chromosome"/>
</dbReference>
<accession>A0A5Q0LMR2</accession>
<dbReference type="KEGG" id="sfy:GFH48_00195"/>
<dbReference type="EMBL" id="CP045643">
    <property type="protein sequence ID" value="QFZ78465.1"/>
    <property type="molecule type" value="Genomic_DNA"/>
</dbReference>
<keyword evidence="3" id="KW-1185">Reference proteome</keyword>
<dbReference type="AlphaFoldDB" id="A0A5Q0LMR2"/>
<dbReference type="SUPFAM" id="SSF49870">
    <property type="entry name" value="Osmotin, thaumatin-like protein"/>
    <property type="match status" value="1"/>
</dbReference>
<proteinExistence type="predicted"/>
<evidence type="ECO:0000313" key="3">
    <source>
        <dbReference type="Proteomes" id="UP000326179"/>
    </source>
</evidence>
<feature type="compositionally biased region" description="Polar residues" evidence="1">
    <location>
        <begin position="120"/>
        <end position="133"/>
    </location>
</feature>
<name>A0A5Q0LMR2_9ACTN</name>
<feature type="region of interest" description="Disordered" evidence="1">
    <location>
        <begin position="96"/>
        <end position="139"/>
    </location>
</feature>
<sequence>MRRRRLRSVCPPLFRRATAHRTGRVQFDPADSLTPWYDVSCVDAVAAPVTITPNDVTPPASGERAVAGCAQDFLSSCPADDLTKDPTTGQPLVCVNPNRDAETPHSDMVNQQCPRRATGRSRTPSRATRSCTSAPGAAA</sequence>
<reference evidence="2 3" key="1">
    <citation type="submission" date="2019-10" db="EMBL/GenBank/DDBJ databases">
        <title>A novel species.</title>
        <authorList>
            <person name="Gao J."/>
        </authorList>
    </citation>
    <scope>NUCLEOTIDE SEQUENCE [LARGE SCALE GENOMIC DNA]</scope>
    <source>
        <strain evidence="2 3">QMT-28</strain>
    </source>
</reference>